<accession>A0A3M8FEL9</accession>
<name>A0A3M8FEL9_9ACTN</name>
<feature type="transmembrane region" description="Helical" evidence="2">
    <location>
        <begin position="84"/>
        <end position="107"/>
    </location>
</feature>
<keyword evidence="2" id="KW-1133">Transmembrane helix</keyword>
<sequence>MPEDETRCRAAARPLPPQAGRDAGRPVPGPDAVTGPAVPSDPADPATHSGPAAGAPSGPPVPGAPSASGTPAPSAPPSVWRTRLLIAGIALAALNLRPAITSLGALLEEVRDGLGISGATAGLLTSLPSLCFAVFGVMAPRLAKRGGPAPVLLAGMAAIAAGVLLRPFAGGTAGFLAGSALALAGIALSNVLMPVAVKRWFPDRVGTMTGLYSMTLALGTALAAASAVPAAEAFGGSWRAGLAVWALPALAAVLLWLPLARVRSGLRSGRGRARTGGPGAAGDRELPQQRNGVRTGAAPASESVPEPADGVPRATRITRSPTAWALGCFFGFQSTAAYITMGWLPQIFRDAGLPASTAGALLAVTMGLGVPLSFLLPRIAAGMRHQSALAAALGLSGLLGYAGLYFAPAAGAWAWALLLGISNCAFPLVLTLIGMRSRTSAGVIRLSAFAQSTGYLISVPGPLLIGVLYQHSGGWGLPLALMSGLMVVQLGLGVRAGRQRYIEDEGRRPLPAGPAARTPAG</sequence>
<feature type="transmembrane region" description="Helical" evidence="2">
    <location>
        <begin position="151"/>
        <end position="169"/>
    </location>
</feature>
<dbReference type="PANTHER" id="PTHR23523">
    <property type="match status" value="1"/>
</dbReference>
<protein>
    <submittedName>
        <fullName evidence="3">MFS transporter</fullName>
    </submittedName>
</protein>
<dbReference type="RefSeq" id="WP_078650075.1">
    <property type="nucleotide sequence ID" value="NZ_CP134822.1"/>
</dbReference>
<dbReference type="Pfam" id="PF07690">
    <property type="entry name" value="MFS_1"/>
    <property type="match status" value="1"/>
</dbReference>
<feature type="transmembrane region" description="Helical" evidence="2">
    <location>
        <begin position="323"/>
        <end position="344"/>
    </location>
</feature>
<keyword evidence="2" id="KW-0472">Membrane</keyword>
<feature type="transmembrane region" description="Helical" evidence="2">
    <location>
        <begin position="475"/>
        <end position="494"/>
    </location>
</feature>
<dbReference type="InterPro" id="IPR011701">
    <property type="entry name" value="MFS"/>
</dbReference>
<evidence type="ECO:0000313" key="4">
    <source>
        <dbReference type="Proteomes" id="UP000028058"/>
    </source>
</evidence>
<feature type="compositionally biased region" description="Low complexity" evidence="1">
    <location>
        <begin position="297"/>
        <end position="308"/>
    </location>
</feature>
<dbReference type="GO" id="GO:0022857">
    <property type="term" value="F:transmembrane transporter activity"/>
    <property type="evidence" value="ECO:0007669"/>
    <property type="project" value="InterPro"/>
</dbReference>
<feature type="transmembrane region" description="Helical" evidence="2">
    <location>
        <begin position="175"/>
        <end position="197"/>
    </location>
</feature>
<evidence type="ECO:0000313" key="3">
    <source>
        <dbReference type="EMBL" id="RKM99543.1"/>
    </source>
</evidence>
<reference evidence="3 4" key="1">
    <citation type="journal article" date="2014" name="Genome Announc.">
        <title>Draft Genome Sequence of Streptomyces fradiae ATCC 19609, a Strain Highly Sensitive to Antibiotics.</title>
        <authorList>
            <person name="Bekker O.B."/>
            <person name="Klimina K.M."/>
            <person name="Vatlin A.A."/>
            <person name="Zakharevich N.V."/>
            <person name="Kasianov A.S."/>
            <person name="Danilenko V.N."/>
        </authorList>
    </citation>
    <scope>NUCLEOTIDE SEQUENCE [LARGE SCALE GENOMIC DNA]</scope>
    <source>
        <strain evidence="3 4">ATCC 19609</strain>
    </source>
</reference>
<dbReference type="Gene3D" id="1.20.1250.20">
    <property type="entry name" value="MFS general substrate transporter like domains"/>
    <property type="match status" value="1"/>
</dbReference>
<dbReference type="InterPro" id="IPR052524">
    <property type="entry name" value="MFS_Cyanate_Porter"/>
</dbReference>
<evidence type="ECO:0000256" key="2">
    <source>
        <dbReference type="SAM" id="Phobius"/>
    </source>
</evidence>
<gene>
    <name evidence="3" type="ORF">SFRA_004260</name>
</gene>
<organism evidence="3 4">
    <name type="scientific">Streptomyces xinghaiensis</name>
    <dbReference type="NCBI Taxonomy" id="1038928"/>
    <lineage>
        <taxon>Bacteria</taxon>
        <taxon>Bacillati</taxon>
        <taxon>Actinomycetota</taxon>
        <taxon>Actinomycetes</taxon>
        <taxon>Kitasatosporales</taxon>
        <taxon>Streptomycetaceae</taxon>
        <taxon>Streptomyces</taxon>
    </lineage>
</organism>
<dbReference type="CDD" id="cd17339">
    <property type="entry name" value="MFS_NIMT_CynX_like"/>
    <property type="match status" value="1"/>
</dbReference>
<keyword evidence="4" id="KW-1185">Reference proteome</keyword>
<feature type="region of interest" description="Disordered" evidence="1">
    <location>
        <begin position="268"/>
        <end position="314"/>
    </location>
</feature>
<evidence type="ECO:0000256" key="1">
    <source>
        <dbReference type="SAM" id="MobiDB-lite"/>
    </source>
</evidence>
<comment type="caution">
    <text evidence="3">The sequence shown here is derived from an EMBL/GenBank/DDBJ whole genome shotgun (WGS) entry which is preliminary data.</text>
</comment>
<feature type="transmembrane region" description="Helical" evidence="2">
    <location>
        <begin position="446"/>
        <end position="469"/>
    </location>
</feature>
<feature type="transmembrane region" description="Helical" evidence="2">
    <location>
        <begin position="242"/>
        <end position="260"/>
    </location>
</feature>
<feature type="transmembrane region" description="Helical" evidence="2">
    <location>
        <begin position="356"/>
        <end position="376"/>
    </location>
</feature>
<dbReference type="AlphaFoldDB" id="A0A3M8FEL9"/>
<dbReference type="InterPro" id="IPR036259">
    <property type="entry name" value="MFS_trans_sf"/>
</dbReference>
<dbReference type="Proteomes" id="UP000028058">
    <property type="component" value="Unassembled WGS sequence"/>
</dbReference>
<feature type="compositionally biased region" description="Low complexity" evidence="1">
    <location>
        <begin position="45"/>
        <end position="56"/>
    </location>
</feature>
<feature type="transmembrane region" description="Helical" evidence="2">
    <location>
        <begin position="388"/>
        <end position="407"/>
    </location>
</feature>
<keyword evidence="2" id="KW-0812">Transmembrane</keyword>
<feature type="transmembrane region" description="Helical" evidence="2">
    <location>
        <begin position="209"/>
        <end position="230"/>
    </location>
</feature>
<dbReference type="OrthoDB" id="5317164at2"/>
<proteinExistence type="predicted"/>
<feature type="transmembrane region" description="Helical" evidence="2">
    <location>
        <begin position="413"/>
        <end position="434"/>
    </location>
</feature>
<dbReference type="PANTHER" id="PTHR23523:SF2">
    <property type="entry name" value="2-NITROIMIDAZOLE TRANSPORTER"/>
    <property type="match status" value="1"/>
</dbReference>
<feature type="region of interest" description="Disordered" evidence="1">
    <location>
        <begin position="1"/>
        <end position="75"/>
    </location>
</feature>
<dbReference type="EMBL" id="JNAD02000001">
    <property type="protein sequence ID" value="RKM99543.1"/>
    <property type="molecule type" value="Genomic_DNA"/>
</dbReference>
<feature type="transmembrane region" description="Helical" evidence="2">
    <location>
        <begin position="119"/>
        <end position="139"/>
    </location>
</feature>
<dbReference type="SUPFAM" id="SSF103473">
    <property type="entry name" value="MFS general substrate transporter"/>
    <property type="match status" value="1"/>
</dbReference>